<dbReference type="EMBL" id="VFPG01000001">
    <property type="protein sequence ID" value="TQM33245.1"/>
    <property type="molecule type" value="Genomic_DNA"/>
</dbReference>
<keyword evidence="3" id="KW-1185">Reference proteome</keyword>
<sequence>MPTSRPKRSARTPRRPEVRARLERSRERVRARRQLARQREQLIAAAVKQYIAAWDAITDCESAPDREIEDLRAQIARVQQRAAEQIAAHRAQQVLAAAAIRDQGQTDDDVAELLEISAKQARQLIIAARADTDSGSSSAANPPAPAPLAPKPPTATESASTAGPSQNFRE</sequence>
<name>A0A543FHE9_9NOCA</name>
<gene>
    <name evidence="2" type="ORF">FB390_4964</name>
</gene>
<proteinExistence type="predicted"/>
<organism evidence="2 3">
    <name type="scientific">Nocardia bhagyanarayanae</name>
    <dbReference type="NCBI Taxonomy" id="1215925"/>
    <lineage>
        <taxon>Bacteria</taxon>
        <taxon>Bacillati</taxon>
        <taxon>Actinomycetota</taxon>
        <taxon>Actinomycetes</taxon>
        <taxon>Mycobacteriales</taxon>
        <taxon>Nocardiaceae</taxon>
        <taxon>Nocardia</taxon>
    </lineage>
</organism>
<evidence type="ECO:0000256" key="1">
    <source>
        <dbReference type="SAM" id="MobiDB-lite"/>
    </source>
</evidence>
<comment type="caution">
    <text evidence="2">The sequence shown here is derived from an EMBL/GenBank/DDBJ whole genome shotgun (WGS) entry which is preliminary data.</text>
</comment>
<evidence type="ECO:0000313" key="2">
    <source>
        <dbReference type="EMBL" id="TQM33245.1"/>
    </source>
</evidence>
<dbReference type="RefSeq" id="WP_141811045.1">
    <property type="nucleotide sequence ID" value="NZ_VFPG01000001.1"/>
</dbReference>
<feature type="compositionally biased region" description="Pro residues" evidence="1">
    <location>
        <begin position="142"/>
        <end position="153"/>
    </location>
</feature>
<dbReference type="OrthoDB" id="4566849at2"/>
<feature type="region of interest" description="Disordered" evidence="1">
    <location>
        <begin position="1"/>
        <end position="26"/>
    </location>
</feature>
<feature type="compositionally biased region" description="Basic and acidic residues" evidence="1">
    <location>
        <begin position="14"/>
        <end position="26"/>
    </location>
</feature>
<reference evidence="2 3" key="1">
    <citation type="submission" date="2019-06" db="EMBL/GenBank/DDBJ databases">
        <title>Sequencing the genomes of 1000 actinobacteria strains.</title>
        <authorList>
            <person name="Klenk H.-P."/>
        </authorList>
    </citation>
    <scope>NUCLEOTIDE SEQUENCE [LARGE SCALE GENOMIC DNA]</scope>
    <source>
        <strain evidence="2 3">DSM 103495</strain>
    </source>
</reference>
<evidence type="ECO:0000313" key="3">
    <source>
        <dbReference type="Proteomes" id="UP000316331"/>
    </source>
</evidence>
<feature type="compositionally biased region" description="Basic residues" evidence="1">
    <location>
        <begin position="1"/>
        <end position="13"/>
    </location>
</feature>
<dbReference type="AlphaFoldDB" id="A0A543FHE9"/>
<protein>
    <submittedName>
        <fullName evidence="2">Uncharacterized protein</fullName>
    </submittedName>
</protein>
<dbReference type="Proteomes" id="UP000316331">
    <property type="component" value="Unassembled WGS sequence"/>
</dbReference>
<accession>A0A543FHE9</accession>
<feature type="region of interest" description="Disordered" evidence="1">
    <location>
        <begin position="129"/>
        <end position="170"/>
    </location>
</feature>
<feature type="compositionally biased region" description="Polar residues" evidence="1">
    <location>
        <begin position="156"/>
        <end position="170"/>
    </location>
</feature>